<dbReference type="Gene3D" id="1.10.3210.10">
    <property type="entry name" value="Hypothetical protein af1432"/>
    <property type="match status" value="1"/>
</dbReference>
<evidence type="ECO:0000313" key="2">
    <source>
        <dbReference type="EMBL" id="KZT61809.1"/>
    </source>
</evidence>
<reference evidence="2 3" key="1">
    <citation type="journal article" date="2016" name="Mol. Biol. Evol.">
        <title>Comparative Genomics of Early-Diverging Mushroom-Forming Fungi Provides Insights into the Origins of Lignocellulose Decay Capabilities.</title>
        <authorList>
            <person name="Nagy L.G."/>
            <person name="Riley R."/>
            <person name="Tritt A."/>
            <person name="Adam C."/>
            <person name="Daum C."/>
            <person name="Floudas D."/>
            <person name="Sun H."/>
            <person name="Yadav J.S."/>
            <person name="Pangilinan J."/>
            <person name="Larsson K.H."/>
            <person name="Matsuura K."/>
            <person name="Barry K."/>
            <person name="Labutti K."/>
            <person name="Kuo R."/>
            <person name="Ohm R.A."/>
            <person name="Bhattacharya S.S."/>
            <person name="Shirouzu T."/>
            <person name="Yoshinaga Y."/>
            <person name="Martin F.M."/>
            <person name="Grigoriev I.V."/>
            <person name="Hibbett D.S."/>
        </authorList>
    </citation>
    <scope>NUCLEOTIDE SEQUENCE [LARGE SCALE GENOMIC DNA]</scope>
    <source>
        <strain evidence="2 3">HHB12733</strain>
    </source>
</reference>
<dbReference type="InParanoid" id="A0A165JGK4"/>
<dbReference type="OrthoDB" id="9991235at2759"/>
<sequence>MAALAPAFELTSPRFFDLDDDDVLVDEKAKIDSTVPKPRHFKDSVHNYIILTDPIVQAFVDSPQIQRLRYIKQLGTAYFVFPGASHNRFEHSLGVCHLAGLLVDRLRTQQPYLGIDDRDMRCIQLAALCHDLGHGPFSHVWDGLFVPQATGEPWAHEAGSEMMLDYLVEDNEIDIPEADVQFVKALIVGESERWYAAYPPDEKKFLFQIVANKLNGIDVDKFDYMMRDSQCLGIPCPVDIHRLISSSRVISNTICYSNKDAYNVYELFYSRYSLHKRIYNHKAAVAIEHMIVDALVKADPVLKLVEQTKDPKKLLYLTDSVVEEVEKSTDAALEESRKLIRRVRVRDLYKVVDYVILPNDYHKVWKNTGLLTPAQIVRRARDENIEDAEQLQPEDLIVSWSVLHFGSKEQDPIRSVRFYSWQTPHSKWRVPAQGVR</sequence>
<dbReference type="FunFam" id="1.10.3210.10:FF:000030">
    <property type="entry name" value="Deoxynucleoside triphosphate triphosphohydrolase SAMHD1 homolog"/>
    <property type="match status" value="1"/>
</dbReference>
<dbReference type="SUPFAM" id="SSF109604">
    <property type="entry name" value="HD-domain/PDEase-like"/>
    <property type="match status" value="1"/>
</dbReference>
<dbReference type="GO" id="GO:0006203">
    <property type="term" value="P:dGTP catabolic process"/>
    <property type="evidence" value="ECO:0007669"/>
    <property type="project" value="TreeGrafter"/>
</dbReference>
<dbReference type="Proteomes" id="UP000076842">
    <property type="component" value="Unassembled WGS sequence"/>
</dbReference>
<feature type="domain" description="HD" evidence="1">
    <location>
        <begin position="88"/>
        <end position="225"/>
    </location>
</feature>
<protein>
    <recommendedName>
        <fullName evidence="1">HD domain-containing protein</fullName>
    </recommendedName>
</protein>
<dbReference type="Gene3D" id="3.30.70.2760">
    <property type="match status" value="1"/>
</dbReference>
<evidence type="ECO:0000313" key="3">
    <source>
        <dbReference type="Proteomes" id="UP000076842"/>
    </source>
</evidence>
<dbReference type="InterPro" id="IPR050135">
    <property type="entry name" value="dGTPase-like"/>
</dbReference>
<gene>
    <name evidence="2" type="ORF">CALCODRAFT_427218</name>
</gene>
<dbReference type="Pfam" id="PF01966">
    <property type="entry name" value="HD"/>
    <property type="match status" value="1"/>
</dbReference>
<dbReference type="InterPro" id="IPR006674">
    <property type="entry name" value="HD_domain"/>
</dbReference>
<dbReference type="PANTHER" id="PTHR11373:SF4">
    <property type="entry name" value="DEOXYNUCLEOSIDE TRIPHOSPHATE TRIPHOSPHOHYDROLASE SAMHD1"/>
    <property type="match status" value="1"/>
</dbReference>
<organism evidence="2 3">
    <name type="scientific">Calocera cornea HHB12733</name>
    <dbReference type="NCBI Taxonomy" id="1353952"/>
    <lineage>
        <taxon>Eukaryota</taxon>
        <taxon>Fungi</taxon>
        <taxon>Dikarya</taxon>
        <taxon>Basidiomycota</taxon>
        <taxon>Agaricomycotina</taxon>
        <taxon>Dacrymycetes</taxon>
        <taxon>Dacrymycetales</taxon>
        <taxon>Dacrymycetaceae</taxon>
        <taxon>Calocera</taxon>
    </lineage>
</organism>
<dbReference type="PROSITE" id="PS51831">
    <property type="entry name" value="HD"/>
    <property type="match status" value="1"/>
</dbReference>
<evidence type="ECO:0000259" key="1">
    <source>
        <dbReference type="PROSITE" id="PS51831"/>
    </source>
</evidence>
<dbReference type="EMBL" id="KV423920">
    <property type="protein sequence ID" value="KZT61809.1"/>
    <property type="molecule type" value="Genomic_DNA"/>
</dbReference>
<dbReference type="SMART" id="SM00471">
    <property type="entry name" value="HDc"/>
    <property type="match status" value="1"/>
</dbReference>
<proteinExistence type="predicted"/>
<dbReference type="InterPro" id="IPR045509">
    <property type="entry name" value="HD_assoc_2"/>
</dbReference>
<dbReference type="Pfam" id="PF19276">
    <property type="entry name" value="HD_assoc_2"/>
    <property type="match status" value="1"/>
</dbReference>
<accession>A0A165JGK4</accession>
<dbReference type="PANTHER" id="PTHR11373">
    <property type="entry name" value="DEOXYNUCLEOSIDE TRIPHOSPHATE TRIPHOSPHOHYDROLASE"/>
    <property type="match status" value="1"/>
</dbReference>
<dbReference type="GO" id="GO:0005634">
    <property type="term" value="C:nucleus"/>
    <property type="evidence" value="ECO:0007669"/>
    <property type="project" value="TreeGrafter"/>
</dbReference>
<dbReference type="CDD" id="cd00077">
    <property type="entry name" value="HDc"/>
    <property type="match status" value="1"/>
</dbReference>
<dbReference type="GO" id="GO:0008832">
    <property type="term" value="F:dGTPase activity"/>
    <property type="evidence" value="ECO:0007669"/>
    <property type="project" value="TreeGrafter"/>
</dbReference>
<name>A0A165JGK4_9BASI</name>
<dbReference type="AlphaFoldDB" id="A0A165JGK4"/>
<dbReference type="InterPro" id="IPR003607">
    <property type="entry name" value="HD/PDEase_dom"/>
</dbReference>
<keyword evidence="3" id="KW-1185">Reference proteome</keyword>
<dbReference type="STRING" id="1353952.A0A165JGK4"/>